<evidence type="ECO:0008006" key="3">
    <source>
        <dbReference type="Google" id="ProtNLM"/>
    </source>
</evidence>
<reference evidence="1 2" key="1">
    <citation type="submission" date="2016-04" db="EMBL/GenBank/DDBJ databases">
        <authorList>
            <person name="Chen L."/>
            <person name="Zhuang W."/>
            <person name="Wang G."/>
        </authorList>
    </citation>
    <scope>NUCLEOTIDE SEQUENCE [LARGE SCALE GENOMIC DNA]</scope>
    <source>
        <strain evidence="2">GR20</strain>
    </source>
</reference>
<gene>
    <name evidence="1" type="ORF">A4D02_28430</name>
</gene>
<dbReference type="Gene3D" id="2.130.10.10">
    <property type="entry name" value="YVTN repeat-like/Quinoprotein amine dehydrogenase"/>
    <property type="match status" value="1"/>
</dbReference>
<proteinExistence type="predicted"/>
<comment type="caution">
    <text evidence="1">The sequence shown here is derived from an EMBL/GenBank/DDBJ whole genome shotgun (WGS) entry which is preliminary data.</text>
</comment>
<dbReference type="Proteomes" id="UP000192277">
    <property type="component" value="Unassembled WGS sequence"/>
</dbReference>
<accession>A0ABX3NXY9</accession>
<keyword evidence="2" id="KW-1185">Reference proteome</keyword>
<dbReference type="InterPro" id="IPR011044">
    <property type="entry name" value="Quino_amine_DH_bsu"/>
</dbReference>
<dbReference type="RefSeq" id="WP_014220086.1">
    <property type="nucleotide sequence ID" value="NZ_LWBO01000010.1"/>
</dbReference>
<dbReference type="EMBL" id="LWBO01000010">
    <property type="protein sequence ID" value="OQP49523.1"/>
    <property type="molecule type" value="Genomic_DNA"/>
</dbReference>
<organism evidence="1 2">
    <name type="scientific">Niastella koreensis</name>
    <dbReference type="NCBI Taxonomy" id="354356"/>
    <lineage>
        <taxon>Bacteria</taxon>
        <taxon>Pseudomonadati</taxon>
        <taxon>Bacteroidota</taxon>
        <taxon>Chitinophagia</taxon>
        <taxon>Chitinophagales</taxon>
        <taxon>Chitinophagaceae</taxon>
        <taxon>Niastella</taxon>
    </lineage>
</organism>
<sequence length="420" mass="48246">MQVNEASERWIRESKAYKDKLNDWFDTIQMDGRRPTEPIPEDTREDMAAYVLEQVIKYNREGNYDLLRKLFPPDTQVLGLKNKTEYVSRAIPQPDNSLIVNIGNWQEARRVYLIRNNTFILQEGMITFGTSFDKKYFAKVYGDRIDLTKSWDGAVLRSLYTPEKLDIQQIVVFPSGQKIAIASEKGIFVIDEKGSERIETENSDKLTYPHVDISPDEKFLAAGSANSKHLVFEYKNGKWVVSTIIEPFGRNPNYVKFNYKMDVHQHVLFGSLDERYGTLSLSVDYIKPGLTTSLYDMEEIVHLVDNVYEVYSADGFDGGYIMGYDCLIELRGLAGMGLGQLSASGTVNSLDYTAETSILVAACSQGEVIIYDGSERYTNDRLFRLRQEKERRRDDMALTTTAFKDIKRYLFLKGHEPMIW</sequence>
<dbReference type="InterPro" id="IPR015943">
    <property type="entry name" value="WD40/YVTN_repeat-like_dom_sf"/>
</dbReference>
<dbReference type="SUPFAM" id="SSF50969">
    <property type="entry name" value="YVTN repeat-like/Quinoprotein amine dehydrogenase"/>
    <property type="match status" value="1"/>
</dbReference>
<evidence type="ECO:0000313" key="1">
    <source>
        <dbReference type="EMBL" id="OQP49523.1"/>
    </source>
</evidence>
<evidence type="ECO:0000313" key="2">
    <source>
        <dbReference type="Proteomes" id="UP000192277"/>
    </source>
</evidence>
<name>A0ABX3NXY9_9BACT</name>
<protein>
    <recommendedName>
        <fullName evidence="3">WD40 repeat-containing protein</fullName>
    </recommendedName>
</protein>